<evidence type="ECO:0000313" key="2">
    <source>
        <dbReference type="Proteomes" id="UP001172680"/>
    </source>
</evidence>
<proteinExistence type="predicted"/>
<organism evidence="1 2">
    <name type="scientific">Coniosporium tulheliwenetii</name>
    <dbReference type="NCBI Taxonomy" id="3383036"/>
    <lineage>
        <taxon>Eukaryota</taxon>
        <taxon>Fungi</taxon>
        <taxon>Dikarya</taxon>
        <taxon>Ascomycota</taxon>
        <taxon>Pezizomycotina</taxon>
        <taxon>Dothideomycetes</taxon>
        <taxon>Dothideomycetes incertae sedis</taxon>
        <taxon>Coniosporium</taxon>
    </lineage>
</organism>
<keyword evidence="2" id="KW-1185">Reference proteome</keyword>
<accession>A0ACC2Z3T3</accession>
<name>A0ACC2Z3T3_9PEZI</name>
<gene>
    <name evidence="1" type="ORF">H2199_004762</name>
</gene>
<reference evidence="1" key="1">
    <citation type="submission" date="2022-10" db="EMBL/GenBank/DDBJ databases">
        <title>Culturing micro-colonial fungi from biological soil crusts in the Mojave desert and describing Neophaeococcomyces mojavensis, and introducing the new genera and species Taxawa tesnikishii.</title>
        <authorList>
            <person name="Kurbessoian T."/>
            <person name="Stajich J.E."/>
        </authorList>
    </citation>
    <scope>NUCLEOTIDE SEQUENCE</scope>
    <source>
        <strain evidence="1">JES_115</strain>
    </source>
</reference>
<comment type="caution">
    <text evidence="1">The sequence shown here is derived from an EMBL/GenBank/DDBJ whole genome shotgun (WGS) entry which is preliminary data.</text>
</comment>
<dbReference type="EMBL" id="JAPDRP010000013">
    <property type="protein sequence ID" value="KAJ9642382.1"/>
    <property type="molecule type" value="Genomic_DNA"/>
</dbReference>
<dbReference type="Proteomes" id="UP001172680">
    <property type="component" value="Unassembled WGS sequence"/>
</dbReference>
<protein>
    <submittedName>
        <fullName evidence="1">Uncharacterized protein</fullName>
    </submittedName>
</protein>
<sequence>MAKSKKRESTELCCTAEQRSDSPPLPNARVSDGSKPQQPLLHESPQADGSRYNTTRTEDIEHELQTIFEAADGDAFPPDIRRNRHNGISTSHDADFKPENFAARLRKRLSFTSTKSTHSQGKRRKAGARGSSSNSTSNELQTMKQKLSKDLLSDQARTEGGYDSDAEAIEEAALESFQLYSPSPGNGSPIRSRAESFRRTDLRSIEWIRPGHRQDQKPSRNPSMKAFFDDGELGNSKGTTPTASHVRRISESNSAPDIASEIRHVRAIRRSLSEHSISMPPPPPQILPRRVPSAASSANSPLWKLSVPDDDRTAEDVPPVPLITHEKDSVVQSFGNNGDTGEWPLISTPVSASEHTLPVADALDDEIQLSSRGALEAKTNGTAESTSIKSNRGGVDRKISQLDRKRRVDPSRSNELDTELDEPKSCNASVHLYNMRISQHLRSASTLSVTPSVKQVSGAQHERARSSLSTRSKAAPRSRHQHQSSSGFASTKVPHAWGNVVSEASSVYSTRPNSPETLMLPPVPPAYTVPQSTLRNETMLDGSQTNTPVSGRSSSKPSPTPTPVIERAHLKTLNEEVWPHNARDSRKYPDGSTAAFNNSSSSSVGKESKFKEELTPSPPTKKVKSRNRKAFKLFHHKSKKGTRAVSMFDGSTYDEASVEERKPTRLQRSMVFHGDVDQAGALWEKARRAYQKEKSAMYLSPENAQSASLFRKRSASVAIPSPRRPSSMVDPTDREGRPSLADTRQVRSMSYIKRGDFLVPPEPAGGKLTGSSLTPKPSVASYASMASTHSAASSQREESVDESTVAFGAWSRYPSHTRPQRTGSAGAADNVIARDFAAVFAPGADSTGSDSENTVKRKAAQKKKKAKTPMVKSKSMRSQSREFRQYGSGHRTSIAAGGKLEYPELELLTPVMFNSILEVAVVDTEAQDKKGKKPKAPKVDNTEDEHLKKWTPKSAIKDEPNGGKWGFAFSNTGPSKPRTASHDHDDGVDPTAPSPGPFMSGALPSRVDGSAERDPAMPAALRWSKYYGSCVHLPGTSESNNALLGDELSNQQGVASIDDIISTPTRQSPRLHHDNRKSASYIYSETSSKSLPGRIRHLHDKNMSVTSVVSMTRANTNDLLALMQEREKLEREKLMRGAEEDWTV</sequence>
<evidence type="ECO:0000313" key="1">
    <source>
        <dbReference type="EMBL" id="KAJ9642382.1"/>
    </source>
</evidence>